<protein>
    <submittedName>
        <fullName evidence="3">Tail fiber protein</fullName>
    </submittedName>
</protein>
<feature type="domain" description="Phage tail collar" evidence="2">
    <location>
        <begin position="1"/>
        <end position="53"/>
    </location>
</feature>
<evidence type="ECO:0000256" key="1">
    <source>
        <dbReference type="SAM" id="MobiDB-lite"/>
    </source>
</evidence>
<accession>A0A939GAL3</accession>
<gene>
    <name evidence="3" type="ORF">J2I48_23735</name>
</gene>
<evidence type="ECO:0000313" key="3">
    <source>
        <dbReference type="EMBL" id="MBO0934040.1"/>
    </source>
</evidence>
<dbReference type="InterPro" id="IPR011083">
    <property type="entry name" value="Phage_tail_collar_dom"/>
</dbReference>
<dbReference type="Gene3D" id="3.90.1340.10">
    <property type="entry name" value="Phage tail collar domain"/>
    <property type="match status" value="1"/>
</dbReference>
<feature type="region of interest" description="Disordered" evidence="1">
    <location>
        <begin position="83"/>
        <end position="121"/>
    </location>
</feature>
<dbReference type="AlphaFoldDB" id="A0A939GAL3"/>
<keyword evidence="4" id="KW-1185">Reference proteome</keyword>
<reference evidence="3 4" key="1">
    <citation type="submission" date="2021-03" db="EMBL/GenBank/DDBJ databases">
        <title>Fibrella sp. HMF5036 genome sequencing and assembly.</title>
        <authorList>
            <person name="Kang H."/>
            <person name="Kim H."/>
            <person name="Bae S."/>
            <person name="Joh K."/>
        </authorList>
    </citation>
    <scope>NUCLEOTIDE SEQUENCE [LARGE SCALE GENOMIC DNA]</scope>
    <source>
        <strain evidence="3 4">HMF5036</strain>
    </source>
</reference>
<evidence type="ECO:0000259" key="2">
    <source>
        <dbReference type="Pfam" id="PF07484"/>
    </source>
</evidence>
<feature type="compositionally biased region" description="Polar residues" evidence="1">
    <location>
        <begin position="95"/>
        <end position="104"/>
    </location>
</feature>
<dbReference type="Pfam" id="PF07484">
    <property type="entry name" value="Collar"/>
    <property type="match status" value="1"/>
</dbReference>
<dbReference type="Proteomes" id="UP000664795">
    <property type="component" value="Unassembled WGS sequence"/>
</dbReference>
<organism evidence="3 4">
    <name type="scientific">Fibrella aquatilis</name>
    <dbReference type="NCBI Taxonomy" id="2817059"/>
    <lineage>
        <taxon>Bacteria</taxon>
        <taxon>Pseudomonadati</taxon>
        <taxon>Bacteroidota</taxon>
        <taxon>Cytophagia</taxon>
        <taxon>Cytophagales</taxon>
        <taxon>Spirosomataceae</taxon>
        <taxon>Fibrella</taxon>
    </lineage>
</organism>
<dbReference type="EMBL" id="JAFMYU010000025">
    <property type="protein sequence ID" value="MBO0934040.1"/>
    <property type="molecule type" value="Genomic_DNA"/>
</dbReference>
<evidence type="ECO:0000313" key="4">
    <source>
        <dbReference type="Proteomes" id="UP000664795"/>
    </source>
</evidence>
<proteinExistence type="predicted"/>
<sequence>MWFSFNYAPKGWAQCNGQLLPINQNQALFALLGTTYGGNGTTNFALPDLRGRAAMGVGNGHTQGERAGSATQALSAQQIPPHTHQLTFKPPANKTAANSNSPTGNYPAPGGSYGTSGNTNMGVTATNTQTAVAGGSQPFSVMQPYLVLNCCMALSGAFPSRT</sequence>
<comment type="caution">
    <text evidence="3">The sequence shown here is derived from an EMBL/GenBank/DDBJ whole genome shotgun (WGS) entry which is preliminary data.</text>
</comment>
<dbReference type="SUPFAM" id="SSF88874">
    <property type="entry name" value="Receptor-binding domain of short tail fibre protein gp12"/>
    <property type="match status" value="1"/>
</dbReference>
<dbReference type="InterPro" id="IPR037053">
    <property type="entry name" value="Phage_tail_collar_dom_sf"/>
</dbReference>
<name>A0A939GAL3_9BACT</name>